<dbReference type="PANTHER" id="PTHR30268:SF0">
    <property type="entry name" value="L-RHAMNOSE ISOMERASE"/>
    <property type="match status" value="1"/>
</dbReference>
<dbReference type="Pfam" id="PF06134">
    <property type="entry name" value="RhaA"/>
    <property type="match status" value="1"/>
</dbReference>
<evidence type="ECO:0000256" key="5">
    <source>
        <dbReference type="ARBA" id="ARBA00023308"/>
    </source>
</evidence>
<dbReference type="GO" id="GO:0030145">
    <property type="term" value="F:manganese ion binding"/>
    <property type="evidence" value="ECO:0007669"/>
    <property type="project" value="InterPro"/>
</dbReference>
<evidence type="ECO:0000313" key="7">
    <source>
        <dbReference type="EMBL" id="PVY35194.1"/>
    </source>
</evidence>
<dbReference type="SUPFAM" id="SSF51658">
    <property type="entry name" value="Xylose isomerase-like"/>
    <property type="match status" value="1"/>
</dbReference>
<gene>
    <name evidence="7" type="ORF">C8D82_14221</name>
</gene>
<keyword evidence="5" id="KW-0684">Rhamnose metabolism</keyword>
<evidence type="ECO:0000256" key="2">
    <source>
        <dbReference type="ARBA" id="ARBA00022723"/>
    </source>
</evidence>
<feature type="region of interest" description="Disordered" evidence="6">
    <location>
        <begin position="158"/>
        <end position="183"/>
    </location>
</feature>
<keyword evidence="4 7" id="KW-0413">Isomerase</keyword>
<protein>
    <submittedName>
        <fullName evidence="7">L-rhamnose isomerase RhaA</fullName>
    </submittedName>
</protein>
<proteinExistence type="predicted"/>
<dbReference type="GO" id="GO:0008740">
    <property type="term" value="F:L-rhamnose isomerase activity"/>
    <property type="evidence" value="ECO:0007669"/>
    <property type="project" value="InterPro"/>
</dbReference>
<keyword evidence="2" id="KW-0479">Metal-binding</keyword>
<keyword evidence="8" id="KW-1185">Reference proteome</keyword>
<dbReference type="AlphaFoldDB" id="A0A2U1AFM4"/>
<name>A0A2U1AFM4_9BACT</name>
<dbReference type="PANTHER" id="PTHR30268">
    <property type="entry name" value="L-RHAMNOSE ISOMERASE"/>
    <property type="match status" value="1"/>
</dbReference>
<dbReference type="EMBL" id="QEKH01000042">
    <property type="protein sequence ID" value="PVY35194.1"/>
    <property type="molecule type" value="Genomic_DNA"/>
</dbReference>
<dbReference type="InterPro" id="IPR009308">
    <property type="entry name" value="Rhamnose_isomerase"/>
</dbReference>
<keyword evidence="1" id="KW-0963">Cytoplasm</keyword>
<evidence type="ECO:0000313" key="8">
    <source>
        <dbReference type="Proteomes" id="UP000245959"/>
    </source>
</evidence>
<dbReference type="Gene3D" id="3.20.20.150">
    <property type="entry name" value="Divalent-metal-dependent TIM barrel enzymes"/>
    <property type="match status" value="1"/>
</dbReference>
<feature type="compositionally biased region" description="Polar residues" evidence="6">
    <location>
        <begin position="158"/>
        <end position="177"/>
    </location>
</feature>
<evidence type="ECO:0000256" key="6">
    <source>
        <dbReference type="SAM" id="MobiDB-lite"/>
    </source>
</evidence>
<dbReference type="GO" id="GO:0019301">
    <property type="term" value="P:rhamnose catabolic process"/>
    <property type="evidence" value="ECO:0007669"/>
    <property type="project" value="TreeGrafter"/>
</dbReference>
<reference evidence="7 8" key="1">
    <citation type="submission" date="2018-04" db="EMBL/GenBank/DDBJ databases">
        <title>Genomic Encyclopedia of Type Strains, Phase IV (KMG-IV): sequencing the most valuable type-strain genomes for metagenomic binning, comparative biology and taxonomic classification.</title>
        <authorList>
            <person name="Goeker M."/>
        </authorList>
    </citation>
    <scope>NUCLEOTIDE SEQUENCE [LARGE SCALE GENOMIC DNA]</scope>
    <source>
        <strain evidence="7 8">DSM 14823</strain>
    </source>
</reference>
<sequence length="183" mass="20444">MIQESLVCKAYELAKERYQAFGIDTDSVVEKLFQIPISVQCWQGDDIGGYEKRTGASGGGILTTGNYPGKARTADELRQDVDQLRTLVSGKFRFALHAIYLESEQPVDRREIRPEHFARWTAWAKDRGIGLDFNPTFLPIRWQRTALLFHPPMRKSANSGLTMQKPAAQSVTASDGNSAPLVS</sequence>
<evidence type="ECO:0000256" key="3">
    <source>
        <dbReference type="ARBA" id="ARBA00023211"/>
    </source>
</evidence>
<accession>A0A2U1AFM4</accession>
<keyword evidence="3" id="KW-0464">Manganese</keyword>
<dbReference type="InterPro" id="IPR036237">
    <property type="entry name" value="Xyl_isomerase-like_sf"/>
</dbReference>
<dbReference type="Proteomes" id="UP000245959">
    <property type="component" value="Unassembled WGS sequence"/>
</dbReference>
<comment type="caution">
    <text evidence="7">The sequence shown here is derived from an EMBL/GenBank/DDBJ whole genome shotgun (WGS) entry which is preliminary data.</text>
</comment>
<evidence type="ECO:0000256" key="1">
    <source>
        <dbReference type="ARBA" id="ARBA00022490"/>
    </source>
</evidence>
<dbReference type="InterPro" id="IPR050337">
    <property type="entry name" value="L-rhamnose_isomerase"/>
</dbReference>
<evidence type="ECO:0000256" key="4">
    <source>
        <dbReference type="ARBA" id="ARBA00023235"/>
    </source>
</evidence>
<organism evidence="7 8">
    <name type="scientific">Victivallis vadensis</name>
    <dbReference type="NCBI Taxonomy" id="172901"/>
    <lineage>
        <taxon>Bacteria</taxon>
        <taxon>Pseudomonadati</taxon>
        <taxon>Lentisphaerota</taxon>
        <taxon>Lentisphaeria</taxon>
        <taxon>Victivallales</taxon>
        <taxon>Victivallaceae</taxon>
        <taxon>Victivallis</taxon>
    </lineage>
</organism>
<dbReference type="GO" id="GO:0019324">
    <property type="term" value="P:L-lyxose metabolic process"/>
    <property type="evidence" value="ECO:0007669"/>
    <property type="project" value="TreeGrafter"/>
</dbReference>